<dbReference type="InterPro" id="IPR047789">
    <property type="entry name" value="CU044_5270-like"/>
</dbReference>
<keyword evidence="4" id="KW-1185">Reference proteome</keyword>
<reference evidence="3 4" key="1">
    <citation type="submission" date="2017-05" db="EMBL/GenBank/DDBJ databases">
        <title>Biotechnological potential of actinobacteria isolated from South African environments.</title>
        <authorList>
            <person name="Le Roes-Hill M."/>
            <person name="Prins A."/>
            <person name="Durrell K.A."/>
        </authorList>
    </citation>
    <scope>NUCLEOTIDE SEQUENCE [LARGE SCALE GENOMIC DNA]</scope>
    <source>
        <strain evidence="3">M26</strain>
    </source>
</reference>
<keyword evidence="2" id="KW-0812">Transmembrane</keyword>
<dbReference type="EMBL" id="NGFP01000110">
    <property type="protein sequence ID" value="OUC94276.1"/>
    <property type="molecule type" value="Genomic_DNA"/>
</dbReference>
<evidence type="ECO:0000313" key="4">
    <source>
        <dbReference type="Proteomes" id="UP000194761"/>
    </source>
</evidence>
<gene>
    <name evidence="3" type="ORF">CA984_23020</name>
</gene>
<evidence type="ECO:0000313" key="3">
    <source>
        <dbReference type="EMBL" id="OUC94276.1"/>
    </source>
</evidence>
<accession>A0A2C9ZMA9</accession>
<organism evidence="3 4">
    <name type="scientific">Streptosporangium minutum</name>
    <dbReference type="NCBI Taxonomy" id="569862"/>
    <lineage>
        <taxon>Bacteria</taxon>
        <taxon>Bacillati</taxon>
        <taxon>Actinomycetota</taxon>
        <taxon>Actinomycetes</taxon>
        <taxon>Streptosporangiales</taxon>
        <taxon>Streptosporangiaceae</taxon>
        <taxon>Streptosporangium</taxon>
    </lineage>
</organism>
<evidence type="ECO:0000256" key="2">
    <source>
        <dbReference type="SAM" id="Phobius"/>
    </source>
</evidence>
<protein>
    <recommendedName>
        <fullName evidence="5">CU044_5270 family protein</fullName>
    </recommendedName>
</protein>
<dbReference type="AlphaFoldDB" id="A0A2C9ZMA9"/>
<proteinExistence type="predicted"/>
<feature type="region of interest" description="Disordered" evidence="1">
    <location>
        <begin position="338"/>
        <end position="361"/>
    </location>
</feature>
<sequence>MDDLTLLRDLYDAPPPSREVISGGAARLAAAYAQEAEPVRPVGRSRPTRRSARARASRWGALGVGLLGAAAAMAVVIGGSGTPEPKPVLSASQILLAAADSVATMPQDGKYWVRSGVNGREQRDPTGAYTIRSERSIEIWLPRAAGQKTWVIRQDLGAKPATPADDAAWRAAGSPASWTFPGTTPALTLTTGPGERDALRDTTGKTLTLLNTPMTPETLSRLPTTPEGLRGYLEKVVTKAYGAERVDMNAQLFETGSRLIMNLPTSPEVRAATYRMLAALPGTTAQGAAADPLGRVGQAVSRPAGPGAEYRLVVDTATGQPLALESSIGQNRSFEAVKRAGWTDEEPDLPARRADMNRPTR</sequence>
<evidence type="ECO:0000256" key="1">
    <source>
        <dbReference type="SAM" id="MobiDB-lite"/>
    </source>
</evidence>
<evidence type="ECO:0008006" key="5">
    <source>
        <dbReference type="Google" id="ProtNLM"/>
    </source>
</evidence>
<feature type="transmembrane region" description="Helical" evidence="2">
    <location>
        <begin position="59"/>
        <end position="79"/>
    </location>
</feature>
<name>A0A2C9ZMA9_9ACTN</name>
<feature type="compositionally biased region" description="Basic and acidic residues" evidence="1">
    <location>
        <begin position="349"/>
        <end position="361"/>
    </location>
</feature>
<dbReference type="RefSeq" id="WP_086575651.1">
    <property type="nucleotide sequence ID" value="NZ_NGFP01000110.1"/>
</dbReference>
<dbReference type="NCBIfam" id="NF038083">
    <property type="entry name" value="CU044_5270_fam"/>
    <property type="match status" value="1"/>
</dbReference>
<keyword evidence="2" id="KW-1133">Transmembrane helix</keyword>
<comment type="caution">
    <text evidence="3">The sequence shown here is derived from an EMBL/GenBank/DDBJ whole genome shotgun (WGS) entry which is preliminary data.</text>
</comment>
<dbReference type="Proteomes" id="UP000194761">
    <property type="component" value="Unassembled WGS sequence"/>
</dbReference>
<keyword evidence="2" id="KW-0472">Membrane</keyword>